<feature type="transmembrane region" description="Helical" evidence="1">
    <location>
        <begin position="374"/>
        <end position="395"/>
    </location>
</feature>
<organism evidence="2 3">
    <name type="scientific">Litoribacter ruber</name>
    <dbReference type="NCBI Taxonomy" id="702568"/>
    <lineage>
        <taxon>Bacteria</taxon>
        <taxon>Pseudomonadati</taxon>
        <taxon>Bacteroidota</taxon>
        <taxon>Cytophagia</taxon>
        <taxon>Cytophagales</taxon>
        <taxon>Cyclobacteriaceae</taxon>
        <taxon>Litoribacter</taxon>
    </lineage>
</organism>
<keyword evidence="1" id="KW-0812">Transmembrane</keyword>
<feature type="transmembrane region" description="Helical" evidence="1">
    <location>
        <begin position="78"/>
        <end position="95"/>
    </location>
</feature>
<name>A0AAP2CL03_9BACT</name>
<keyword evidence="3" id="KW-1185">Reference proteome</keyword>
<keyword evidence="1" id="KW-1133">Transmembrane helix</keyword>
<feature type="transmembrane region" description="Helical" evidence="1">
    <location>
        <begin position="7"/>
        <end position="28"/>
    </location>
</feature>
<protein>
    <submittedName>
        <fullName evidence="2">Uncharacterized protein</fullName>
    </submittedName>
</protein>
<feature type="transmembrane region" description="Helical" evidence="1">
    <location>
        <begin position="236"/>
        <end position="258"/>
    </location>
</feature>
<feature type="transmembrane region" description="Helical" evidence="1">
    <location>
        <begin position="101"/>
        <end position="120"/>
    </location>
</feature>
<feature type="transmembrane region" description="Helical" evidence="1">
    <location>
        <begin position="341"/>
        <end position="362"/>
    </location>
</feature>
<feature type="transmembrane region" description="Helical" evidence="1">
    <location>
        <begin position="270"/>
        <end position="289"/>
    </location>
</feature>
<dbReference type="Proteomes" id="UP001319104">
    <property type="component" value="Unassembled WGS sequence"/>
</dbReference>
<keyword evidence="1" id="KW-0472">Membrane</keyword>
<feature type="transmembrane region" description="Helical" evidence="1">
    <location>
        <begin position="207"/>
        <end position="230"/>
    </location>
</feature>
<proteinExistence type="predicted"/>
<dbReference type="AlphaFoldDB" id="A0AAP2CL03"/>
<feature type="transmembrane region" description="Helical" evidence="1">
    <location>
        <begin position="173"/>
        <end position="195"/>
    </location>
</feature>
<reference evidence="2 3" key="1">
    <citation type="submission" date="2021-05" db="EMBL/GenBank/DDBJ databases">
        <authorList>
            <person name="Zhang Z.D."/>
            <person name="Osman G."/>
        </authorList>
    </citation>
    <scope>NUCLEOTIDE SEQUENCE [LARGE SCALE GENOMIC DNA]</scope>
    <source>
        <strain evidence="2 3">KCTC 32217</strain>
    </source>
</reference>
<accession>A0AAP2CL03</accession>
<feature type="transmembrane region" description="Helical" evidence="1">
    <location>
        <begin position="132"/>
        <end position="153"/>
    </location>
</feature>
<comment type="caution">
    <text evidence="2">The sequence shown here is derived from an EMBL/GenBank/DDBJ whole genome shotgun (WGS) entry which is preliminary data.</text>
</comment>
<gene>
    <name evidence="2" type="ORF">KI659_10655</name>
</gene>
<dbReference type="EMBL" id="JAHCMY010000005">
    <property type="protein sequence ID" value="MBS9524475.1"/>
    <property type="molecule type" value="Genomic_DNA"/>
</dbReference>
<feature type="transmembrane region" description="Helical" evidence="1">
    <location>
        <begin position="309"/>
        <end position="329"/>
    </location>
</feature>
<evidence type="ECO:0000313" key="3">
    <source>
        <dbReference type="Proteomes" id="UP001319104"/>
    </source>
</evidence>
<feature type="transmembrane region" description="Helical" evidence="1">
    <location>
        <begin position="48"/>
        <end position="66"/>
    </location>
</feature>
<evidence type="ECO:0000313" key="2">
    <source>
        <dbReference type="EMBL" id="MBS9524475.1"/>
    </source>
</evidence>
<sequence length="407" mass="46884">MRNTWINISLLNFLIATLMGLMLRYAFIGEIPGMDYRNMLHGHSHVAMLGWVYLILFTLLHHYFIPEDKKKTSFYNRLFWFTQATVFGMMVSFPIQGYGAVSIIFSTLHIIASYILAYWLWKDLSAANFPFINLLVKASLVAMVFSTIGIWGMGPVMAMGLRNTSYYHLTVQFYLHFQFNGWFVLAVIALLVQLFQSWGIIISPNQLKGFLNIYLISLGLTFFHVLNWAFPQVLYLHFNSVGVILQVLAFGYLLWPIWNKIREKMRLQAPILKVFFHFGLLSLVFKLLFQVSLIVPDIANISTTIRQFMIGYIHLTMLGFITGWLLWVLAHSHSFGTMGAAIFITGYVGTEVLLFVQGVFFWAKWGSLPYYHEILFLCSALLPLGLGLMVLTSLYQRTIPKYNHINT</sequence>
<evidence type="ECO:0000256" key="1">
    <source>
        <dbReference type="SAM" id="Phobius"/>
    </source>
</evidence>
<dbReference type="RefSeq" id="WP_213945334.1">
    <property type="nucleotide sequence ID" value="NZ_JAHCMY010000005.1"/>
</dbReference>